<gene>
    <name evidence="1" type="ORF">NM688_g4851</name>
</gene>
<comment type="caution">
    <text evidence="1">The sequence shown here is derived from an EMBL/GenBank/DDBJ whole genome shotgun (WGS) entry which is preliminary data.</text>
</comment>
<proteinExistence type="predicted"/>
<evidence type="ECO:0000313" key="1">
    <source>
        <dbReference type="EMBL" id="KAJ3551195.1"/>
    </source>
</evidence>
<sequence length="312" mass="34855">MSNTTTTLLKTDGLNALSAVMSLTFQSLFYGIYCMVITACAYVLLKKRPQSRSNLLMLGGIFVPFVLSTSYWAIQIAEVDVLIETCFVHRDRRNEVTLDDYATIPNAIVLINYIISDAVVVQRAWLLCKAEYAKVVYLTMTFLTFTGLTVFATIGIRIALIIIPSNHNPLRVAINFMQESTLLFSLVTNFTATGVISHMAWRHRRLIKEGLSRLKTRATRTQRVLALLIESGLVYCIFGALVVVFSLVRLPFGTVGDIYTPVQVQIAGIYPTLIVVLVALEQTFNKTASIKFTTIRVDDIRSNREPELAADV</sequence>
<reference evidence="1" key="1">
    <citation type="submission" date="2022-07" db="EMBL/GenBank/DDBJ databases">
        <title>Genome Sequence of Phlebia brevispora.</title>
        <authorList>
            <person name="Buettner E."/>
        </authorList>
    </citation>
    <scope>NUCLEOTIDE SEQUENCE</scope>
    <source>
        <strain evidence="1">MPL23</strain>
    </source>
</reference>
<accession>A0ACC1T1X4</accession>
<protein>
    <submittedName>
        <fullName evidence="1">Uncharacterized protein</fullName>
    </submittedName>
</protein>
<dbReference type="Proteomes" id="UP001148662">
    <property type="component" value="Unassembled WGS sequence"/>
</dbReference>
<dbReference type="EMBL" id="JANHOG010000841">
    <property type="protein sequence ID" value="KAJ3551195.1"/>
    <property type="molecule type" value="Genomic_DNA"/>
</dbReference>
<organism evidence="1 2">
    <name type="scientific">Phlebia brevispora</name>
    <dbReference type="NCBI Taxonomy" id="194682"/>
    <lineage>
        <taxon>Eukaryota</taxon>
        <taxon>Fungi</taxon>
        <taxon>Dikarya</taxon>
        <taxon>Basidiomycota</taxon>
        <taxon>Agaricomycotina</taxon>
        <taxon>Agaricomycetes</taxon>
        <taxon>Polyporales</taxon>
        <taxon>Meruliaceae</taxon>
        <taxon>Phlebia</taxon>
    </lineage>
</organism>
<evidence type="ECO:0000313" key="2">
    <source>
        <dbReference type="Proteomes" id="UP001148662"/>
    </source>
</evidence>
<name>A0ACC1T1X4_9APHY</name>
<keyword evidence="2" id="KW-1185">Reference proteome</keyword>